<feature type="transmembrane region" description="Helical" evidence="2">
    <location>
        <begin position="7"/>
        <end position="30"/>
    </location>
</feature>
<accession>A0A0Q3QXU6</accession>
<dbReference type="Proteomes" id="UP000051836">
    <property type="component" value="Unassembled WGS sequence"/>
</dbReference>
<evidence type="ECO:0000256" key="1">
    <source>
        <dbReference type="SAM" id="MobiDB-lite"/>
    </source>
</evidence>
<comment type="caution">
    <text evidence="3">The sequence shown here is derived from an EMBL/GenBank/DDBJ whole genome shotgun (WGS) entry which is preliminary data.</text>
</comment>
<feature type="region of interest" description="Disordered" evidence="1">
    <location>
        <begin position="69"/>
        <end position="112"/>
    </location>
</feature>
<evidence type="ECO:0008006" key="5">
    <source>
        <dbReference type="Google" id="ProtNLM"/>
    </source>
</evidence>
<gene>
    <name evidence="3" type="ORF">AAES_120023</name>
</gene>
<keyword evidence="2" id="KW-0812">Transmembrane</keyword>
<evidence type="ECO:0000313" key="3">
    <source>
        <dbReference type="EMBL" id="KQK77897.1"/>
    </source>
</evidence>
<keyword evidence="2" id="KW-0472">Membrane</keyword>
<name>A0A0Q3QXU6_AMAAE</name>
<dbReference type="OrthoDB" id="5983600at2759"/>
<organism evidence="3 4">
    <name type="scientific">Amazona aestiva</name>
    <name type="common">Blue-fronted Amazon parrot</name>
    <dbReference type="NCBI Taxonomy" id="12930"/>
    <lineage>
        <taxon>Eukaryota</taxon>
        <taxon>Metazoa</taxon>
        <taxon>Chordata</taxon>
        <taxon>Craniata</taxon>
        <taxon>Vertebrata</taxon>
        <taxon>Euteleostomi</taxon>
        <taxon>Archelosauria</taxon>
        <taxon>Archosauria</taxon>
        <taxon>Dinosauria</taxon>
        <taxon>Saurischia</taxon>
        <taxon>Theropoda</taxon>
        <taxon>Coelurosauria</taxon>
        <taxon>Aves</taxon>
        <taxon>Neognathae</taxon>
        <taxon>Neoaves</taxon>
        <taxon>Telluraves</taxon>
        <taxon>Australaves</taxon>
        <taxon>Psittaciformes</taxon>
        <taxon>Psittacidae</taxon>
        <taxon>Amazona</taxon>
    </lineage>
</organism>
<protein>
    <recommendedName>
        <fullName evidence="5">Matrix-remodeling-associated protein 7</fullName>
    </recommendedName>
</protein>
<dbReference type="AlphaFoldDB" id="A0A0Q3QXU6"/>
<proteinExistence type="predicted"/>
<reference evidence="3 4" key="1">
    <citation type="submission" date="2015-10" db="EMBL/GenBank/DDBJ databases">
        <authorList>
            <person name="Gilbert D.G."/>
        </authorList>
    </citation>
    <scope>NUCLEOTIDE SEQUENCE [LARGE SCALE GENOMIC DNA]</scope>
    <source>
        <strain evidence="3">FVVF132</strain>
    </source>
</reference>
<keyword evidence="2" id="KW-1133">Transmembrane helix</keyword>
<evidence type="ECO:0000313" key="4">
    <source>
        <dbReference type="Proteomes" id="UP000051836"/>
    </source>
</evidence>
<evidence type="ECO:0000256" key="2">
    <source>
        <dbReference type="SAM" id="Phobius"/>
    </source>
</evidence>
<dbReference type="EMBL" id="LMAW01002704">
    <property type="protein sequence ID" value="KQK77897.1"/>
    <property type="molecule type" value="Genomic_DNA"/>
</dbReference>
<keyword evidence="4" id="KW-1185">Reference proteome</keyword>
<feature type="compositionally biased region" description="Low complexity" evidence="1">
    <location>
        <begin position="86"/>
        <end position="96"/>
    </location>
</feature>
<feature type="compositionally biased region" description="Basic and acidic residues" evidence="1">
    <location>
        <begin position="69"/>
        <end position="81"/>
    </location>
</feature>
<sequence>MEVAVDLYLAVPLLFTVLAFILASIFMRLWGVKGEWPWEPQATKPAQESNSRDQEARMEQLLVEEVGAVKERKEGAAKQWEEAAEETSPAAESSPAVAKNIPQQPIAEPHEP</sequence>